<evidence type="ECO:0000313" key="4">
    <source>
        <dbReference type="Proteomes" id="UP001234798"/>
    </source>
</evidence>
<dbReference type="EMBL" id="CP132976">
    <property type="protein sequence ID" value="WMD20879.1"/>
    <property type="molecule type" value="Genomic_DNA"/>
</dbReference>
<evidence type="ECO:0000313" key="3">
    <source>
        <dbReference type="EMBL" id="WMD20879.1"/>
    </source>
</evidence>
<dbReference type="RefSeq" id="WP_306944407.1">
    <property type="nucleotide sequence ID" value="NZ_CP132976.1"/>
</dbReference>
<keyword evidence="1" id="KW-0732">Signal</keyword>
<evidence type="ECO:0000259" key="2">
    <source>
        <dbReference type="Pfam" id="PF07007"/>
    </source>
</evidence>
<protein>
    <submittedName>
        <fullName evidence="3">Lysozyme inhibitor LprI family protein</fullName>
    </submittedName>
</protein>
<organism evidence="3 4">
    <name type="scientific">Achromobacter seleniivolatilans</name>
    <dbReference type="NCBI Taxonomy" id="3047478"/>
    <lineage>
        <taxon>Bacteria</taxon>
        <taxon>Pseudomonadati</taxon>
        <taxon>Pseudomonadota</taxon>
        <taxon>Betaproteobacteria</taxon>
        <taxon>Burkholderiales</taxon>
        <taxon>Alcaligenaceae</taxon>
        <taxon>Achromobacter</taxon>
    </lineage>
</organism>
<gene>
    <name evidence="3" type="ORF">RAS12_00480</name>
</gene>
<evidence type="ECO:0000256" key="1">
    <source>
        <dbReference type="SAM" id="SignalP"/>
    </source>
</evidence>
<dbReference type="InterPro" id="IPR009739">
    <property type="entry name" value="LprI-like_N"/>
</dbReference>
<feature type="domain" description="Lysozyme inhibitor LprI-like N-terminal" evidence="2">
    <location>
        <begin position="44"/>
        <end position="136"/>
    </location>
</feature>
<dbReference type="Pfam" id="PF07007">
    <property type="entry name" value="LprI"/>
    <property type="match status" value="1"/>
</dbReference>
<dbReference type="Gene3D" id="1.20.1270.180">
    <property type="match status" value="1"/>
</dbReference>
<feature type="signal peptide" evidence="1">
    <location>
        <begin position="1"/>
        <end position="23"/>
    </location>
</feature>
<keyword evidence="4" id="KW-1185">Reference proteome</keyword>
<feature type="chain" id="PRO_5046330697" evidence="1">
    <location>
        <begin position="24"/>
        <end position="146"/>
    </location>
</feature>
<name>A0ABY9M1L8_9BURK</name>
<dbReference type="Proteomes" id="UP001234798">
    <property type="component" value="Chromosome"/>
</dbReference>
<sequence>MHKLARLAFALGAIFPWVSIASADTLGRSERELRLECAFEPPGVRECLEKKAAGSEVELKDAEEKAVDVLSKWDEDAKYVNQAKAKLKASNRDFITYRDAQCAFASSLGGGAIGNALAMRRFACVAELNGRRALQLRDLVSDRPLK</sequence>
<reference evidence="3 4" key="1">
    <citation type="submission" date="2023-08" db="EMBL/GenBank/DDBJ databases">
        <title>Achromobacter seleniivolatilans sp. nov., isolated from seleniferous soil.</title>
        <authorList>
            <person name="Zhang S."/>
            <person name="Li K."/>
            <person name="Peng J."/>
            <person name="Zhao Q."/>
            <person name="Wang H."/>
            <person name="Guo Y."/>
        </authorList>
    </citation>
    <scope>NUCLEOTIDE SEQUENCE [LARGE SCALE GENOMIC DNA]</scope>
    <source>
        <strain evidence="3 4">R39</strain>
    </source>
</reference>
<accession>A0ABY9M1L8</accession>
<proteinExistence type="predicted"/>